<dbReference type="PROSITE" id="PS51257">
    <property type="entry name" value="PROKAR_LIPOPROTEIN"/>
    <property type="match status" value="1"/>
</dbReference>
<name>A0ABW5FT63_9PSEU</name>
<organism evidence="3 4">
    <name type="scientific">Amycolatopsis pigmentata</name>
    <dbReference type="NCBI Taxonomy" id="450801"/>
    <lineage>
        <taxon>Bacteria</taxon>
        <taxon>Bacillati</taxon>
        <taxon>Actinomycetota</taxon>
        <taxon>Actinomycetes</taxon>
        <taxon>Pseudonocardiales</taxon>
        <taxon>Pseudonocardiaceae</taxon>
        <taxon>Amycolatopsis</taxon>
    </lineage>
</organism>
<keyword evidence="2" id="KW-0732">Signal</keyword>
<accession>A0ABW5FT63</accession>
<protein>
    <recommendedName>
        <fullName evidence="5">Secreted protein</fullName>
    </recommendedName>
</protein>
<evidence type="ECO:0000256" key="2">
    <source>
        <dbReference type="SAM" id="SignalP"/>
    </source>
</evidence>
<dbReference type="EMBL" id="JBHUKR010000006">
    <property type="protein sequence ID" value="MFD2416962.1"/>
    <property type="molecule type" value="Genomic_DNA"/>
</dbReference>
<feature type="signal peptide" evidence="2">
    <location>
        <begin position="1"/>
        <end position="18"/>
    </location>
</feature>
<evidence type="ECO:0008006" key="5">
    <source>
        <dbReference type="Google" id="ProtNLM"/>
    </source>
</evidence>
<proteinExistence type="predicted"/>
<comment type="caution">
    <text evidence="3">The sequence shown here is derived from an EMBL/GenBank/DDBJ whole genome shotgun (WGS) entry which is preliminary data.</text>
</comment>
<evidence type="ECO:0000313" key="3">
    <source>
        <dbReference type="EMBL" id="MFD2416962.1"/>
    </source>
</evidence>
<evidence type="ECO:0000313" key="4">
    <source>
        <dbReference type="Proteomes" id="UP001597417"/>
    </source>
</evidence>
<evidence type="ECO:0000256" key="1">
    <source>
        <dbReference type="SAM" id="MobiDB-lite"/>
    </source>
</evidence>
<feature type="chain" id="PRO_5046165768" description="Secreted protein" evidence="2">
    <location>
        <begin position="19"/>
        <end position="127"/>
    </location>
</feature>
<dbReference type="RefSeq" id="WP_378264227.1">
    <property type="nucleotide sequence ID" value="NZ_JBHUKR010000006.1"/>
</dbReference>
<gene>
    <name evidence="3" type="ORF">ACFSXZ_11580</name>
</gene>
<reference evidence="4" key="1">
    <citation type="journal article" date="2019" name="Int. J. Syst. Evol. Microbiol.">
        <title>The Global Catalogue of Microorganisms (GCM) 10K type strain sequencing project: providing services to taxonomists for standard genome sequencing and annotation.</title>
        <authorList>
            <consortium name="The Broad Institute Genomics Platform"/>
            <consortium name="The Broad Institute Genome Sequencing Center for Infectious Disease"/>
            <person name="Wu L."/>
            <person name="Ma J."/>
        </authorList>
    </citation>
    <scope>NUCLEOTIDE SEQUENCE [LARGE SCALE GENOMIC DNA]</scope>
    <source>
        <strain evidence="4">CGMCC 4.7645</strain>
    </source>
</reference>
<feature type="region of interest" description="Disordered" evidence="1">
    <location>
        <begin position="23"/>
        <end position="49"/>
    </location>
</feature>
<sequence length="127" mass="12737">MKVLWTLGLAATCVLALGACQGEARSSEPPSPAAGQADTSPSLEPCGTVSVPEGSTQAFVLGEAVSCEEVKALLTEYFTKLTPVDLTRPDGAGPVAVGAWTCGSDPGAPLSATCSTEDDRQVTAAPA</sequence>
<keyword evidence="4" id="KW-1185">Reference proteome</keyword>
<dbReference type="Proteomes" id="UP001597417">
    <property type="component" value="Unassembled WGS sequence"/>
</dbReference>